<organism evidence="2">
    <name type="scientific">uncultured Nocardioides sp</name>
    <dbReference type="NCBI Taxonomy" id="198441"/>
    <lineage>
        <taxon>Bacteria</taxon>
        <taxon>Bacillati</taxon>
        <taxon>Actinomycetota</taxon>
        <taxon>Actinomycetes</taxon>
        <taxon>Propionibacteriales</taxon>
        <taxon>Nocardioidaceae</taxon>
        <taxon>Nocardioides</taxon>
        <taxon>environmental samples</taxon>
    </lineage>
</organism>
<dbReference type="EMBL" id="CADCUP010000129">
    <property type="protein sequence ID" value="CAA9396400.1"/>
    <property type="molecule type" value="Genomic_DNA"/>
</dbReference>
<protein>
    <submittedName>
        <fullName evidence="2">Uncharacterized protein</fullName>
    </submittedName>
</protein>
<proteinExistence type="predicted"/>
<feature type="non-terminal residue" evidence="2">
    <location>
        <position position="1"/>
    </location>
</feature>
<feature type="compositionally biased region" description="Basic and acidic residues" evidence="1">
    <location>
        <begin position="57"/>
        <end position="67"/>
    </location>
</feature>
<dbReference type="AlphaFoldDB" id="A0A6J4NSP7"/>
<reference evidence="2" key="1">
    <citation type="submission" date="2020-02" db="EMBL/GenBank/DDBJ databases">
        <authorList>
            <person name="Meier V. D."/>
        </authorList>
    </citation>
    <scope>NUCLEOTIDE SEQUENCE</scope>
    <source>
        <strain evidence="2">AVDCRST_MAG06</strain>
    </source>
</reference>
<evidence type="ECO:0000256" key="1">
    <source>
        <dbReference type="SAM" id="MobiDB-lite"/>
    </source>
</evidence>
<evidence type="ECO:0000313" key="2">
    <source>
        <dbReference type="EMBL" id="CAA9396400.1"/>
    </source>
</evidence>
<name>A0A6J4NSP7_9ACTN</name>
<feature type="non-terminal residue" evidence="2">
    <location>
        <position position="67"/>
    </location>
</feature>
<accession>A0A6J4NSP7</accession>
<sequence>GQDEGRQGRGRQGRQAPQEEVLRVQEPLQPVPPAHVEGGHAAGGLYGQEAQAGQGRPGREEEVDRGL</sequence>
<gene>
    <name evidence="2" type="ORF">AVDCRST_MAG06-1924</name>
</gene>
<feature type="region of interest" description="Disordered" evidence="1">
    <location>
        <begin position="1"/>
        <end position="67"/>
    </location>
</feature>